<dbReference type="AlphaFoldDB" id="A0A0L0EZJ1"/>
<evidence type="ECO:0000313" key="1">
    <source>
        <dbReference type="EMBL" id="KNC69920.1"/>
    </source>
</evidence>
<sequence length="68" mass="8120">QFVDFHVVWRINDEEEDEKDKFYPINFLRNVALQGSVAPWVFEIDVDVKPNSDMKSMSRWVFEADLQV</sequence>
<feature type="non-terminal residue" evidence="1">
    <location>
        <position position="68"/>
    </location>
</feature>
<dbReference type="GeneID" id="25918065"/>
<dbReference type="Pfam" id="PF13896">
    <property type="entry name" value="Glyco_transf_49"/>
    <property type="match status" value="1"/>
</dbReference>
<gene>
    <name evidence="1" type="ORF">SARC_17561</name>
</gene>
<dbReference type="OrthoDB" id="411524at2759"/>
<proteinExistence type="predicted"/>
<accession>A0A0L0EZJ1</accession>
<dbReference type="Proteomes" id="UP000054560">
    <property type="component" value="Unassembled WGS sequence"/>
</dbReference>
<keyword evidence="2" id="KW-1185">Reference proteome</keyword>
<dbReference type="EMBL" id="KQ252782">
    <property type="protein sequence ID" value="KNC69920.1"/>
    <property type="molecule type" value="Genomic_DNA"/>
</dbReference>
<name>A0A0L0EZJ1_9EUKA</name>
<evidence type="ECO:0000313" key="2">
    <source>
        <dbReference type="Proteomes" id="UP000054560"/>
    </source>
</evidence>
<reference evidence="1 2" key="1">
    <citation type="submission" date="2011-02" db="EMBL/GenBank/DDBJ databases">
        <title>The Genome Sequence of Sphaeroforma arctica JP610.</title>
        <authorList>
            <consortium name="The Broad Institute Genome Sequencing Platform"/>
            <person name="Russ C."/>
            <person name="Cuomo C."/>
            <person name="Young S.K."/>
            <person name="Zeng Q."/>
            <person name="Gargeya S."/>
            <person name="Alvarado L."/>
            <person name="Berlin A."/>
            <person name="Chapman S.B."/>
            <person name="Chen Z."/>
            <person name="Freedman E."/>
            <person name="Gellesch M."/>
            <person name="Goldberg J."/>
            <person name="Griggs A."/>
            <person name="Gujja S."/>
            <person name="Heilman E."/>
            <person name="Heiman D."/>
            <person name="Howarth C."/>
            <person name="Mehta T."/>
            <person name="Neiman D."/>
            <person name="Pearson M."/>
            <person name="Roberts A."/>
            <person name="Saif S."/>
            <person name="Shea T."/>
            <person name="Shenoy N."/>
            <person name="Sisk P."/>
            <person name="Stolte C."/>
            <person name="Sykes S."/>
            <person name="White J."/>
            <person name="Yandava C."/>
            <person name="Burger G."/>
            <person name="Gray M.W."/>
            <person name="Holland P.W.H."/>
            <person name="King N."/>
            <person name="Lang F.B.F."/>
            <person name="Roger A.J."/>
            <person name="Ruiz-Trillo I."/>
            <person name="Haas B."/>
            <person name="Nusbaum C."/>
            <person name="Birren B."/>
        </authorList>
    </citation>
    <scope>NUCLEOTIDE SEQUENCE [LARGE SCALE GENOMIC DNA]</scope>
    <source>
        <strain evidence="1 2">JP610</strain>
    </source>
</reference>
<protein>
    <submittedName>
        <fullName evidence="1">Uncharacterized protein</fullName>
    </submittedName>
</protein>
<organism evidence="1 2">
    <name type="scientific">Sphaeroforma arctica JP610</name>
    <dbReference type="NCBI Taxonomy" id="667725"/>
    <lineage>
        <taxon>Eukaryota</taxon>
        <taxon>Ichthyosporea</taxon>
        <taxon>Ichthyophonida</taxon>
        <taxon>Sphaeroforma</taxon>
    </lineage>
</organism>
<feature type="non-terminal residue" evidence="1">
    <location>
        <position position="1"/>
    </location>
</feature>
<dbReference type="RefSeq" id="XP_014143822.1">
    <property type="nucleotide sequence ID" value="XM_014288347.1"/>
</dbReference>